<gene>
    <name evidence="2" type="ORF">RCL2_000480300</name>
</gene>
<protein>
    <submittedName>
        <fullName evidence="2">IS630 family transposase</fullName>
    </submittedName>
</protein>
<dbReference type="OrthoDB" id="2266637at2759"/>
<organism evidence="2 3">
    <name type="scientific">Rhizophagus clarus</name>
    <dbReference type="NCBI Taxonomy" id="94130"/>
    <lineage>
        <taxon>Eukaryota</taxon>
        <taxon>Fungi</taxon>
        <taxon>Fungi incertae sedis</taxon>
        <taxon>Mucoromycota</taxon>
        <taxon>Glomeromycotina</taxon>
        <taxon>Glomeromycetes</taxon>
        <taxon>Glomerales</taxon>
        <taxon>Glomeraceae</taxon>
        <taxon>Rhizophagus</taxon>
    </lineage>
</organism>
<name>A0A8H3L269_9GLOM</name>
<dbReference type="Proteomes" id="UP000615446">
    <property type="component" value="Unassembled WGS sequence"/>
</dbReference>
<dbReference type="PANTHER" id="PTHR46564:SF1">
    <property type="entry name" value="TRANSPOSASE"/>
    <property type="match status" value="1"/>
</dbReference>
<proteinExistence type="predicted"/>
<evidence type="ECO:0000313" key="2">
    <source>
        <dbReference type="EMBL" id="GES77431.1"/>
    </source>
</evidence>
<evidence type="ECO:0000259" key="1">
    <source>
        <dbReference type="Pfam" id="PF13358"/>
    </source>
</evidence>
<dbReference type="Gene3D" id="3.30.420.10">
    <property type="entry name" value="Ribonuclease H-like superfamily/Ribonuclease H"/>
    <property type="match status" value="1"/>
</dbReference>
<dbReference type="InterPro" id="IPR036397">
    <property type="entry name" value="RNaseH_sf"/>
</dbReference>
<comment type="caution">
    <text evidence="2">The sequence shown here is derived from an EMBL/GenBank/DDBJ whole genome shotgun (WGS) entry which is preliminary data.</text>
</comment>
<dbReference type="Pfam" id="PF13358">
    <property type="entry name" value="DDE_3"/>
    <property type="match status" value="1"/>
</dbReference>
<dbReference type="EMBL" id="BLAL01000030">
    <property type="protein sequence ID" value="GES77431.1"/>
    <property type="molecule type" value="Genomic_DNA"/>
</dbReference>
<reference evidence="2" key="1">
    <citation type="submission" date="2019-10" db="EMBL/GenBank/DDBJ databases">
        <title>Conservation and host-specific expression of non-tandemly repeated heterogenous ribosome RNA gene in arbuscular mycorrhizal fungi.</title>
        <authorList>
            <person name="Maeda T."/>
            <person name="Kobayashi Y."/>
            <person name="Nakagawa T."/>
            <person name="Ezawa T."/>
            <person name="Yamaguchi K."/>
            <person name="Bino T."/>
            <person name="Nishimoto Y."/>
            <person name="Shigenobu S."/>
            <person name="Kawaguchi M."/>
        </authorList>
    </citation>
    <scope>NUCLEOTIDE SEQUENCE</scope>
    <source>
        <strain evidence="2">HR1</strain>
    </source>
</reference>
<dbReference type="PANTHER" id="PTHR46564">
    <property type="entry name" value="TRANSPOSASE"/>
    <property type="match status" value="1"/>
</dbReference>
<evidence type="ECO:0000313" key="3">
    <source>
        <dbReference type="Proteomes" id="UP000615446"/>
    </source>
</evidence>
<feature type="domain" description="Tc1-like transposase DDE" evidence="1">
    <location>
        <begin position="157"/>
        <end position="229"/>
    </location>
</feature>
<dbReference type="GO" id="GO:0003676">
    <property type="term" value="F:nucleic acid binding"/>
    <property type="evidence" value="ECO:0007669"/>
    <property type="project" value="InterPro"/>
</dbReference>
<accession>A0A8H3L269</accession>
<dbReference type="AlphaFoldDB" id="A0A8H3L269"/>
<dbReference type="InterPro" id="IPR038717">
    <property type="entry name" value="Tc1-like_DDE_dom"/>
</dbReference>
<sequence length="262" mass="30710">MTTIIRNKYRKILKEAEAVRKANLIQKELIESESGSDYEVETNQLILTKGNENDSNGEVKNSNHVILQDITISNIFDIIMDDLEADFLEIIAIFKMVNFDVNHILRKIIKEYPDYYLNEIVEEITRETDESVKDENTLSRHYKYLYKNQIVSKKVVFLRSTRYTILPALTLDGVLVMDNIKIHYDDEMVNVIERSSCKVLYLPSYLPDYNLIETAFSTVKTWIKKNRDFMETYIDPEFAIMAACLQITSEMAKSYFEKSNYI</sequence>